<dbReference type="RefSeq" id="XP_035340040.1">
    <property type="nucleotide sequence ID" value="XM_035484147.1"/>
</dbReference>
<keyword evidence="2" id="KW-1185">Reference proteome</keyword>
<dbReference type="Proteomes" id="UP000509510">
    <property type="component" value="Chromosome I"/>
</dbReference>
<dbReference type="GeneID" id="55988454"/>
<dbReference type="OrthoDB" id="432483at2759"/>
<sequence>MTDPASLTLGIVGVVLPSIELARNIRSVFREIKNAPAQVERLKHKIQISRDILHTLQPTSGSYDGQSRRLIQSLHDDYATSLDRLEGVVKSLGSNPKFKGRYKLISSQKEIQEVEDLVKELEGRINLIVTLSMWFVEFTVMKYGLR</sequence>
<dbReference type="EMBL" id="CP055898">
    <property type="protein sequence ID" value="QKX53861.1"/>
    <property type="molecule type" value="Genomic_DNA"/>
</dbReference>
<organism evidence="1 2">
    <name type="scientific">Talaromyces rugulosus</name>
    <name type="common">Penicillium rugulosum</name>
    <dbReference type="NCBI Taxonomy" id="121627"/>
    <lineage>
        <taxon>Eukaryota</taxon>
        <taxon>Fungi</taxon>
        <taxon>Dikarya</taxon>
        <taxon>Ascomycota</taxon>
        <taxon>Pezizomycotina</taxon>
        <taxon>Eurotiomycetes</taxon>
        <taxon>Eurotiomycetidae</taxon>
        <taxon>Eurotiales</taxon>
        <taxon>Trichocomaceae</taxon>
        <taxon>Talaromyces</taxon>
        <taxon>Talaromyces sect. Islandici</taxon>
    </lineage>
</organism>
<dbReference type="KEGG" id="trg:TRUGW13939_00941"/>
<gene>
    <name evidence="1" type="ORF">TRUGW13939_00941</name>
</gene>
<reference evidence="2" key="1">
    <citation type="submission" date="2020-06" db="EMBL/GenBank/DDBJ databases">
        <title>A chromosome-scale genome assembly of Talaromyces rugulosus W13939.</title>
        <authorList>
            <person name="Wang B."/>
            <person name="Guo L."/>
            <person name="Ye K."/>
            <person name="Wang L."/>
        </authorList>
    </citation>
    <scope>NUCLEOTIDE SEQUENCE [LARGE SCALE GENOMIC DNA]</scope>
    <source>
        <strain evidence="2">W13939</strain>
    </source>
</reference>
<proteinExistence type="predicted"/>
<name>A0A7H8QJX9_TALRU</name>
<protein>
    <recommendedName>
        <fullName evidence="3">Fungal N-terminal domain-containing protein</fullName>
    </recommendedName>
</protein>
<dbReference type="AlphaFoldDB" id="A0A7H8QJX9"/>
<evidence type="ECO:0000313" key="2">
    <source>
        <dbReference type="Proteomes" id="UP000509510"/>
    </source>
</evidence>
<evidence type="ECO:0000313" key="1">
    <source>
        <dbReference type="EMBL" id="QKX53861.1"/>
    </source>
</evidence>
<evidence type="ECO:0008006" key="3">
    <source>
        <dbReference type="Google" id="ProtNLM"/>
    </source>
</evidence>
<accession>A0A7H8QJX9</accession>